<evidence type="ECO:0000313" key="7">
    <source>
        <dbReference type="EMBL" id="SHF53384.1"/>
    </source>
</evidence>
<evidence type="ECO:0000256" key="3">
    <source>
        <dbReference type="ARBA" id="ARBA00022692"/>
    </source>
</evidence>
<dbReference type="STRING" id="1122133.SAMN02745157_2332"/>
<dbReference type="Pfam" id="PF01594">
    <property type="entry name" value="AI-2E_transport"/>
    <property type="match status" value="1"/>
</dbReference>
<feature type="transmembrane region" description="Helical" evidence="6">
    <location>
        <begin position="67"/>
        <end position="93"/>
    </location>
</feature>
<feature type="transmembrane region" description="Helical" evidence="6">
    <location>
        <begin position="192"/>
        <end position="210"/>
    </location>
</feature>
<dbReference type="GO" id="GO:0016020">
    <property type="term" value="C:membrane"/>
    <property type="evidence" value="ECO:0007669"/>
    <property type="project" value="UniProtKB-SubCell"/>
</dbReference>
<evidence type="ECO:0000256" key="1">
    <source>
        <dbReference type="ARBA" id="ARBA00004141"/>
    </source>
</evidence>
<dbReference type="EMBL" id="FQUP01000002">
    <property type="protein sequence ID" value="SHF53384.1"/>
    <property type="molecule type" value="Genomic_DNA"/>
</dbReference>
<evidence type="ECO:0000256" key="4">
    <source>
        <dbReference type="ARBA" id="ARBA00022989"/>
    </source>
</evidence>
<dbReference type="GO" id="GO:0055085">
    <property type="term" value="P:transmembrane transport"/>
    <property type="evidence" value="ECO:0007669"/>
    <property type="project" value="TreeGrafter"/>
</dbReference>
<comment type="subcellular location">
    <subcellularLocation>
        <location evidence="1">Membrane</location>
        <topology evidence="1">Multi-pass membrane protein</topology>
    </subcellularLocation>
</comment>
<feature type="transmembrane region" description="Helical" evidence="6">
    <location>
        <begin position="113"/>
        <end position="133"/>
    </location>
</feature>
<keyword evidence="8" id="KW-1185">Reference proteome</keyword>
<keyword evidence="5 6" id="KW-0472">Membrane</keyword>
<keyword evidence="4 6" id="KW-1133">Transmembrane helix</keyword>
<dbReference type="PANTHER" id="PTHR21716:SF16">
    <property type="entry name" value="BLL1467 PROTEIN"/>
    <property type="match status" value="1"/>
</dbReference>
<reference evidence="7 8" key="1">
    <citation type="submission" date="2016-11" db="EMBL/GenBank/DDBJ databases">
        <authorList>
            <person name="Jaros S."/>
            <person name="Januszkiewicz K."/>
            <person name="Wedrychowicz H."/>
        </authorList>
    </citation>
    <scope>NUCLEOTIDE SEQUENCE [LARGE SCALE GENOMIC DNA]</scope>
    <source>
        <strain evidence="7 8">DSM 19436</strain>
    </source>
</reference>
<feature type="transmembrane region" description="Helical" evidence="6">
    <location>
        <begin position="246"/>
        <end position="268"/>
    </location>
</feature>
<feature type="transmembrane region" description="Helical" evidence="6">
    <location>
        <begin position="309"/>
        <end position="326"/>
    </location>
</feature>
<evidence type="ECO:0000256" key="2">
    <source>
        <dbReference type="ARBA" id="ARBA00009773"/>
    </source>
</evidence>
<evidence type="ECO:0000313" key="8">
    <source>
        <dbReference type="Proteomes" id="UP000184485"/>
    </source>
</evidence>
<name>A0A1M5CF38_9HYPH</name>
<sequence length="392" mass="42581">MDRNSWWRIVTDAWHGGPAIIIGCRAMSDPIVKFEVPTTETRPIESPDLTAPDGPLPSDPKVVLQTVMLFIAVMAVCYFASAIILPIVLAFVLKMLLQPGMRAFDRVRIPRSIAALLLIIGVFAVIVALGAAMSGPAADWAGKLPEGMARLEERLKFLARPLHTLQTFLSQFDGNASSSDGPSLSATLMKGTQHFASGFFETLLVLYFLLISGDTFLRRLVEIVPNFRDKRRVVEMSQQIEDNVSAYLITITVMNALVGVATGVAMYLCGLGDPLLWGAIAFALNYVPIMGPAAGVALFLMAGLLTIDPLLQALLPAGLYLLIHLIEGESVTPMLLARRFTLNPVLVIISLIFWFWMWGVPGAILAVPMLAIAKIVCDGVKPLNPLGRFLEG</sequence>
<dbReference type="InterPro" id="IPR002549">
    <property type="entry name" value="AI-2E-like"/>
</dbReference>
<dbReference type="PROSITE" id="PS51257">
    <property type="entry name" value="PROKAR_LIPOPROTEIN"/>
    <property type="match status" value="1"/>
</dbReference>
<accession>A0A1M5CF38</accession>
<evidence type="ECO:0000256" key="5">
    <source>
        <dbReference type="ARBA" id="ARBA00023136"/>
    </source>
</evidence>
<organism evidence="7 8">
    <name type="scientific">Kaistia soli DSM 19436</name>
    <dbReference type="NCBI Taxonomy" id="1122133"/>
    <lineage>
        <taxon>Bacteria</taxon>
        <taxon>Pseudomonadati</taxon>
        <taxon>Pseudomonadota</taxon>
        <taxon>Alphaproteobacteria</taxon>
        <taxon>Hyphomicrobiales</taxon>
        <taxon>Kaistiaceae</taxon>
        <taxon>Kaistia</taxon>
    </lineage>
</organism>
<dbReference type="PANTHER" id="PTHR21716">
    <property type="entry name" value="TRANSMEMBRANE PROTEIN"/>
    <property type="match status" value="1"/>
</dbReference>
<feature type="transmembrane region" description="Helical" evidence="6">
    <location>
        <begin position="274"/>
        <end position="302"/>
    </location>
</feature>
<protein>
    <submittedName>
        <fullName evidence="7">Predicted PurR-regulated permease PerM</fullName>
    </submittedName>
</protein>
<dbReference type="AlphaFoldDB" id="A0A1M5CF38"/>
<keyword evidence="3 6" id="KW-0812">Transmembrane</keyword>
<dbReference type="Proteomes" id="UP000184485">
    <property type="component" value="Unassembled WGS sequence"/>
</dbReference>
<feature type="transmembrane region" description="Helical" evidence="6">
    <location>
        <begin position="346"/>
        <end position="373"/>
    </location>
</feature>
<evidence type="ECO:0000256" key="6">
    <source>
        <dbReference type="SAM" id="Phobius"/>
    </source>
</evidence>
<gene>
    <name evidence="7" type="ORF">SAMN02745157_2332</name>
</gene>
<proteinExistence type="inferred from homology"/>
<comment type="similarity">
    <text evidence="2">Belongs to the autoinducer-2 exporter (AI-2E) (TC 2.A.86) family.</text>
</comment>